<dbReference type="AlphaFoldDB" id="A0AAV2PZX3"/>
<proteinExistence type="predicted"/>
<comment type="caution">
    <text evidence="1">The sequence shown here is derived from an EMBL/GenBank/DDBJ whole genome shotgun (WGS) entry which is preliminary data.</text>
</comment>
<reference evidence="1 2" key="1">
    <citation type="submission" date="2024-05" db="EMBL/GenBank/DDBJ databases">
        <authorList>
            <person name="Wallberg A."/>
        </authorList>
    </citation>
    <scope>NUCLEOTIDE SEQUENCE [LARGE SCALE GENOMIC DNA]</scope>
</reference>
<dbReference type="Proteomes" id="UP001497623">
    <property type="component" value="Unassembled WGS sequence"/>
</dbReference>
<accession>A0AAV2PZX3</accession>
<keyword evidence="2" id="KW-1185">Reference proteome</keyword>
<evidence type="ECO:0000313" key="1">
    <source>
        <dbReference type="EMBL" id="CAL4066828.1"/>
    </source>
</evidence>
<name>A0AAV2PZX3_MEGNR</name>
<protein>
    <submittedName>
        <fullName evidence="1">Uncharacterized protein</fullName>
    </submittedName>
</protein>
<feature type="non-terminal residue" evidence="1">
    <location>
        <position position="379"/>
    </location>
</feature>
<sequence length="379" mass="43859">MCTIVEESVPPFRCPTSLQRISERKLVSVLLDKCITIGMNHPPVTVVPDHENLCSCLSSCFISCNKHGITWEQGHLDWEESTFDFRGSQVNMDVLLTNNDTKFTKKRRQIISKLREVRDAWEGYQCLGSIPCNLRRNIRRVLSQCIEDSYCIAPIYKTLIQIVFTTDFKRRRMNMRREASIAFTRIVECLSPFSLENVHYSFVSKDSVEPLCTILKNSPLLSTIELHNADHFSDDRVPKEIGKHCLNLKVIVIDFYIEEYNLYDMFFSGMNKHTVIKHLQSNEKITVSFPFLEVCILNGYWDELFVQILLHFYTNINIFKCKGEFHECIKLSTLITCTEDFKSVERSPCHLSSLALDGSCSHLDKKTLDVISNIFPKLD</sequence>
<dbReference type="EMBL" id="CAXKWB010002398">
    <property type="protein sequence ID" value="CAL4066828.1"/>
    <property type="molecule type" value="Genomic_DNA"/>
</dbReference>
<gene>
    <name evidence="1" type="ORF">MNOR_LOCUS6001</name>
</gene>
<evidence type="ECO:0000313" key="2">
    <source>
        <dbReference type="Proteomes" id="UP001497623"/>
    </source>
</evidence>
<organism evidence="1 2">
    <name type="scientific">Meganyctiphanes norvegica</name>
    <name type="common">Northern krill</name>
    <name type="synonym">Thysanopoda norvegica</name>
    <dbReference type="NCBI Taxonomy" id="48144"/>
    <lineage>
        <taxon>Eukaryota</taxon>
        <taxon>Metazoa</taxon>
        <taxon>Ecdysozoa</taxon>
        <taxon>Arthropoda</taxon>
        <taxon>Crustacea</taxon>
        <taxon>Multicrustacea</taxon>
        <taxon>Malacostraca</taxon>
        <taxon>Eumalacostraca</taxon>
        <taxon>Eucarida</taxon>
        <taxon>Euphausiacea</taxon>
        <taxon>Euphausiidae</taxon>
        <taxon>Meganyctiphanes</taxon>
    </lineage>
</organism>